<dbReference type="Proteomes" id="UP001172778">
    <property type="component" value="Unassembled WGS sequence"/>
</dbReference>
<organism evidence="1 2">
    <name type="scientific">Parachitinimonas caeni</name>
    <dbReference type="NCBI Taxonomy" id="3031301"/>
    <lineage>
        <taxon>Bacteria</taxon>
        <taxon>Pseudomonadati</taxon>
        <taxon>Pseudomonadota</taxon>
        <taxon>Betaproteobacteria</taxon>
        <taxon>Neisseriales</taxon>
        <taxon>Chitinibacteraceae</taxon>
        <taxon>Parachitinimonas</taxon>
    </lineage>
</organism>
<proteinExistence type="predicted"/>
<dbReference type="GO" id="GO:0016301">
    <property type="term" value="F:kinase activity"/>
    <property type="evidence" value="ECO:0007669"/>
    <property type="project" value="UniProtKB-KW"/>
</dbReference>
<evidence type="ECO:0000313" key="1">
    <source>
        <dbReference type="EMBL" id="MDK2124398.1"/>
    </source>
</evidence>
<keyword evidence="2" id="KW-1185">Reference proteome</keyword>
<reference evidence="1" key="1">
    <citation type="submission" date="2023-03" db="EMBL/GenBank/DDBJ databases">
        <title>Chitinimonas shenzhenensis gen. nov., sp. nov., a novel member of family Burkholderiaceae isolated from activated sludge collected in Shen Zhen, China.</title>
        <authorList>
            <person name="Wang X."/>
        </authorList>
    </citation>
    <scope>NUCLEOTIDE SEQUENCE</scope>
    <source>
        <strain evidence="1">DQS-5</strain>
    </source>
</reference>
<name>A0ABT7DWF7_9NEIS</name>
<comment type="caution">
    <text evidence="1">The sequence shown here is derived from an EMBL/GenBank/DDBJ whole genome shotgun (WGS) entry which is preliminary data.</text>
</comment>
<dbReference type="PANTHER" id="PTHR37816:SF1">
    <property type="entry name" value="TOXIN"/>
    <property type="match status" value="1"/>
</dbReference>
<protein>
    <submittedName>
        <fullName evidence="1">(D)CMP kinase</fullName>
    </submittedName>
</protein>
<keyword evidence="1" id="KW-0808">Transferase</keyword>
<evidence type="ECO:0000313" key="2">
    <source>
        <dbReference type="Proteomes" id="UP001172778"/>
    </source>
</evidence>
<keyword evidence="1" id="KW-0418">Kinase</keyword>
<dbReference type="InterPro" id="IPR052922">
    <property type="entry name" value="Cytidylate_Kinase-2"/>
</dbReference>
<dbReference type="EMBL" id="JARRAF010000009">
    <property type="protein sequence ID" value="MDK2124398.1"/>
    <property type="molecule type" value="Genomic_DNA"/>
</dbReference>
<accession>A0ABT7DWF7</accession>
<dbReference type="Gene3D" id="3.40.50.300">
    <property type="entry name" value="P-loop containing nucleotide triphosphate hydrolases"/>
    <property type="match status" value="1"/>
</dbReference>
<dbReference type="InterPro" id="IPR027417">
    <property type="entry name" value="P-loop_NTPase"/>
</dbReference>
<gene>
    <name evidence="1" type="ORF">PZA18_10080</name>
</gene>
<dbReference type="SUPFAM" id="SSF52540">
    <property type="entry name" value="P-loop containing nucleoside triphosphate hydrolases"/>
    <property type="match status" value="1"/>
</dbReference>
<dbReference type="PANTHER" id="PTHR37816">
    <property type="entry name" value="YALI0E33011P"/>
    <property type="match status" value="1"/>
</dbReference>
<sequence length="197" mass="22976">MTQTRCLQHRRINVIGCSGSGKSTLSRQLAKQLDVPYFEMDQLYWGPNWTEPDDATWLARIATTLAGRDGWVLDGSYTRTQGVKWRQPCTVIWLDLPLWQTLWQVGRRTQRRVMARQELWPGTGNRESLGRAFSRQSILLWVWNTHRSQRQRNLALMRDPTYSHVQFIHLTSLRQARDLLQQLTTGDSNPVMAALRD</sequence>
<dbReference type="RefSeq" id="WP_284100709.1">
    <property type="nucleotide sequence ID" value="NZ_JARRAF010000009.1"/>
</dbReference>